<proteinExistence type="predicted"/>
<evidence type="ECO:0000313" key="2">
    <source>
        <dbReference type="Proteomes" id="UP001249851"/>
    </source>
</evidence>
<accession>A0AAD9Q0T6</accession>
<organism evidence="1 2">
    <name type="scientific">Acropora cervicornis</name>
    <name type="common">Staghorn coral</name>
    <dbReference type="NCBI Taxonomy" id="6130"/>
    <lineage>
        <taxon>Eukaryota</taxon>
        <taxon>Metazoa</taxon>
        <taxon>Cnidaria</taxon>
        <taxon>Anthozoa</taxon>
        <taxon>Hexacorallia</taxon>
        <taxon>Scleractinia</taxon>
        <taxon>Astrocoeniina</taxon>
        <taxon>Acroporidae</taxon>
        <taxon>Acropora</taxon>
    </lineage>
</organism>
<comment type="caution">
    <text evidence="1">The sequence shown here is derived from an EMBL/GenBank/DDBJ whole genome shotgun (WGS) entry which is preliminary data.</text>
</comment>
<protein>
    <submittedName>
        <fullName evidence="1">Uncharacterized protein</fullName>
    </submittedName>
</protein>
<keyword evidence="2" id="KW-1185">Reference proteome</keyword>
<dbReference type="AlphaFoldDB" id="A0AAD9Q0T6"/>
<dbReference type="EMBL" id="JARQWQ010000087">
    <property type="protein sequence ID" value="KAK2552444.1"/>
    <property type="molecule type" value="Genomic_DNA"/>
</dbReference>
<evidence type="ECO:0000313" key="1">
    <source>
        <dbReference type="EMBL" id="KAK2552444.1"/>
    </source>
</evidence>
<name>A0AAD9Q0T6_ACRCE</name>
<reference evidence="1" key="1">
    <citation type="journal article" date="2023" name="G3 (Bethesda)">
        <title>Whole genome assembly and annotation of the endangered Caribbean coral Acropora cervicornis.</title>
        <authorList>
            <person name="Selwyn J.D."/>
            <person name="Vollmer S.V."/>
        </authorList>
    </citation>
    <scope>NUCLEOTIDE SEQUENCE</scope>
    <source>
        <strain evidence="1">K2</strain>
    </source>
</reference>
<gene>
    <name evidence="1" type="ORF">P5673_026531</name>
</gene>
<sequence>MTQTTSMEAILCKSVTTNILHVLSLCNTWELCQIFGDDEIVQNIRTKFQKTWGPKILKYAEQKKGWSPYLEAMKAAMKAALTEEDVNPTVIWLLMYQLEMLQLMKNSWRTASVDEDLTIYVRPLIVATGEGFDLDKLYVVCEGIVLCSIPHQSILDSIVALLSSFYVFNMVFKDSKATLSFLEQA</sequence>
<dbReference type="Proteomes" id="UP001249851">
    <property type="component" value="Unassembled WGS sequence"/>
</dbReference>
<reference evidence="1" key="2">
    <citation type="journal article" date="2023" name="Science">
        <title>Genomic signatures of disease resistance in endangered staghorn corals.</title>
        <authorList>
            <person name="Vollmer S.V."/>
            <person name="Selwyn J.D."/>
            <person name="Despard B.A."/>
            <person name="Roesel C.L."/>
        </authorList>
    </citation>
    <scope>NUCLEOTIDE SEQUENCE</scope>
    <source>
        <strain evidence="1">K2</strain>
    </source>
</reference>